<dbReference type="SMART" id="SM00355">
    <property type="entry name" value="ZnF_C2H2"/>
    <property type="match status" value="2"/>
</dbReference>
<feature type="region of interest" description="Disordered" evidence="8">
    <location>
        <begin position="337"/>
        <end position="374"/>
    </location>
</feature>
<dbReference type="GO" id="GO:0000981">
    <property type="term" value="F:DNA-binding transcription factor activity, RNA polymerase II-specific"/>
    <property type="evidence" value="ECO:0007669"/>
    <property type="project" value="InterPro"/>
</dbReference>
<dbReference type="FunFam" id="3.30.160.60:FF:000576">
    <property type="entry name" value="C2H2 transcription factor (AmdX)"/>
    <property type="match status" value="1"/>
</dbReference>
<dbReference type="PANTHER" id="PTHR40626:SF13">
    <property type="entry name" value="RESPIRATION FACTOR 2-RELATED"/>
    <property type="match status" value="1"/>
</dbReference>
<evidence type="ECO:0000256" key="1">
    <source>
        <dbReference type="ARBA" id="ARBA00004123"/>
    </source>
</evidence>
<dbReference type="SUPFAM" id="SSF57667">
    <property type="entry name" value="beta-beta-alpha zinc fingers"/>
    <property type="match status" value="1"/>
</dbReference>
<feature type="region of interest" description="Disordered" evidence="8">
    <location>
        <begin position="1"/>
        <end position="71"/>
    </location>
</feature>
<feature type="domain" description="C2H2-type" evidence="9">
    <location>
        <begin position="71"/>
        <end position="98"/>
    </location>
</feature>
<keyword evidence="5" id="KW-0862">Zinc</keyword>
<gene>
    <name evidence="10" type="ORF">JMJ35_009566</name>
</gene>
<feature type="compositionally biased region" description="Polar residues" evidence="8">
    <location>
        <begin position="364"/>
        <end position="374"/>
    </location>
</feature>
<proteinExistence type="predicted"/>
<accession>A0AA39QR65</accession>
<dbReference type="EMBL" id="JAFEKC020000022">
    <property type="protein sequence ID" value="KAK0507677.1"/>
    <property type="molecule type" value="Genomic_DNA"/>
</dbReference>
<name>A0AA39QR65_9LECA</name>
<dbReference type="GO" id="GO:0000785">
    <property type="term" value="C:chromatin"/>
    <property type="evidence" value="ECO:0007669"/>
    <property type="project" value="TreeGrafter"/>
</dbReference>
<dbReference type="Proteomes" id="UP001166286">
    <property type="component" value="Unassembled WGS sequence"/>
</dbReference>
<keyword evidence="6" id="KW-0539">Nucleus</keyword>
<dbReference type="Pfam" id="PF00096">
    <property type="entry name" value="zf-C2H2"/>
    <property type="match status" value="2"/>
</dbReference>
<evidence type="ECO:0000313" key="10">
    <source>
        <dbReference type="EMBL" id="KAK0507677.1"/>
    </source>
</evidence>
<feature type="region of interest" description="Disordered" evidence="8">
    <location>
        <begin position="122"/>
        <end position="173"/>
    </location>
</feature>
<dbReference type="PANTHER" id="PTHR40626">
    <property type="entry name" value="MIP31509P"/>
    <property type="match status" value="1"/>
</dbReference>
<feature type="compositionally biased region" description="Polar residues" evidence="8">
    <location>
        <begin position="1010"/>
        <end position="1025"/>
    </location>
</feature>
<evidence type="ECO:0000256" key="4">
    <source>
        <dbReference type="ARBA" id="ARBA00022771"/>
    </source>
</evidence>
<feature type="compositionally biased region" description="Low complexity" evidence="8">
    <location>
        <begin position="501"/>
        <end position="514"/>
    </location>
</feature>
<evidence type="ECO:0000256" key="3">
    <source>
        <dbReference type="ARBA" id="ARBA00022737"/>
    </source>
</evidence>
<organism evidence="10 11">
    <name type="scientific">Cladonia borealis</name>
    <dbReference type="NCBI Taxonomy" id="184061"/>
    <lineage>
        <taxon>Eukaryota</taxon>
        <taxon>Fungi</taxon>
        <taxon>Dikarya</taxon>
        <taxon>Ascomycota</taxon>
        <taxon>Pezizomycotina</taxon>
        <taxon>Lecanoromycetes</taxon>
        <taxon>OSLEUM clade</taxon>
        <taxon>Lecanoromycetidae</taxon>
        <taxon>Lecanorales</taxon>
        <taxon>Lecanorineae</taxon>
        <taxon>Cladoniaceae</taxon>
        <taxon>Cladonia</taxon>
    </lineage>
</organism>
<feature type="region of interest" description="Disordered" evidence="8">
    <location>
        <begin position="969"/>
        <end position="1026"/>
    </location>
</feature>
<feature type="region of interest" description="Disordered" evidence="8">
    <location>
        <begin position="414"/>
        <end position="477"/>
    </location>
</feature>
<dbReference type="GO" id="GO:0008270">
    <property type="term" value="F:zinc ion binding"/>
    <property type="evidence" value="ECO:0007669"/>
    <property type="project" value="UniProtKB-KW"/>
</dbReference>
<feature type="compositionally biased region" description="Polar residues" evidence="8">
    <location>
        <begin position="342"/>
        <end position="352"/>
    </location>
</feature>
<feature type="compositionally biased region" description="Low complexity" evidence="8">
    <location>
        <begin position="975"/>
        <end position="1001"/>
    </location>
</feature>
<reference evidence="10" key="1">
    <citation type="submission" date="2023-03" db="EMBL/GenBank/DDBJ databases">
        <title>Complete genome of Cladonia borealis.</title>
        <authorList>
            <person name="Park H."/>
        </authorList>
    </citation>
    <scope>NUCLEOTIDE SEQUENCE</scope>
    <source>
        <strain evidence="10">ANT050790</strain>
    </source>
</reference>
<keyword evidence="3" id="KW-0677">Repeat</keyword>
<dbReference type="Pfam" id="PF04082">
    <property type="entry name" value="Fungal_trans"/>
    <property type="match status" value="1"/>
</dbReference>
<dbReference type="PROSITE" id="PS00028">
    <property type="entry name" value="ZINC_FINGER_C2H2_1"/>
    <property type="match status" value="2"/>
</dbReference>
<evidence type="ECO:0000259" key="9">
    <source>
        <dbReference type="PROSITE" id="PS50157"/>
    </source>
</evidence>
<dbReference type="InterPro" id="IPR036236">
    <property type="entry name" value="Znf_C2H2_sf"/>
</dbReference>
<evidence type="ECO:0000256" key="2">
    <source>
        <dbReference type="ARBA" id="ARBA00022723"/>
    </source>
</evidence>
<dbReference type="AlphaFoldDB" id="A0AA39QR65"/>
<evidence type="ECO:0000256" key="8">
    <source>
        <dbReference type="SAM" id="MobiDB-lite"/>
    </source>
</evidence>
<dbReference type="InterPro" id="IPR007219">
    <property type="entry name" value="XnlR_reg_dom"/>
</dbReference>
<feature type="region of interest" description="Disordered" evidence="8">
    <location>
        <begin position="497"/>
        <end position="522"/>
    </location>
</feature>
<evidence type="ECO:0000256" key="6">
    <source>
        <dbReference type="ARBA" id="ARBA00023242"/>
    </source>
</evidence>
<keyword evidence="11" id="KW-1185">Reference proteome</keyword>
<dbReference type="GO" id="GO:0006351">
    <property type="term" value="P:DNA-templated transcription"/>
    <property type="evidence" value="ECO:0007669"/>
    <property type="project" value="InterPro"/>
</dbReference>
<dbReference type="PROSITE" id="PS50157">
    <property type="entry name" value="ZINC_FINGER_C2H2_2"/>
    <property type="match status" value="2"/>
</dbReference>
<dbReference type="GO" id="GO:0005634">
    <property type="term" value="C:nucleus"/>
    <property type="evidence" value="ECO:0007669"/>
    <property type="project" value="UniProtKB-SubCell"/>
</dbReference>
<evidence type="ECO:0000256" key="7">
    <source>
        <dbReference type="PROSITE-ProRule" id="PRU00042"/>
    </source>
</evidence>
<dbReference type="InterPro" id="IPR013087">
    <property type="entry name" value="Znf_C2H2_type"/>
</dbReference>
<evidence type="ECO:0000313" key="11">
    <source>
        <dbReference type="Proteomes" id="UP001166286"/>
    </source>
</evidence>
<dbReference type="FunFam" id="3.30.160.60:FF:000065">
    <property type="entry name" value="B-cell CLL/lymphoma 6, member B"/>
    <property type="match status" value="1"/>
</dbReference>
<sequence>MTMLSDMTGTHDSSTTVLSSNAGTSGNVTGVDGTTATNGHIAARPHAKSLSNVQNVNPNFPPPKTDKPRPHVCATCTRSFARLEHLKRHERSHTKEKPFACPECTRCFARRDLLLRHQQKLHMTALPTSRQRGARRESTSSAAPAGSTRVRKNSMANNPPGAPGSGSMRPRANTISHVDNTTLGLLAAANSSVSRHDGMSNGVNSYSGIGGLSGVGSYHPRGMSTAARHHGNSHVLPKLETKNHGIDLSTSLRTAPPFGGFGGEMDMESSMWFGPGSTVNPAQLHFSDSPLIGTFDSQSPFQQGFAGMRQGQATMDNDGNFGWLNNFENQMNFNNFNEQAIDGSSPSAISTGSPGGLSEPMLEGTTNPMTSSATWQSATITQAPFTPSYSLDLSGPAFAEMYTGQLSPKSLSAQMGTDQYFPSPPPLASQTPLSMLPGMGSHYFQTPMTAKADTPSNSAASISSSNRQSSVTSVSTDSITDATRQALLASLSQPSMYGHNSVKSSQPPVSSPLSPGFPGRSRSMSSVPLPSTYDLQRYVAAYIQYFHPHLPFLHIPSLSFDSPAFTSNLRASSGQFAYGQSGIAGGGGSLILAMAAIGALYEYDLTASKDLFEMAKKMIQLYLEERRKADMAAALKGNHTEASVQNTPLWLVQAMLLNVIYGHNCGDKMLAGIASTHCAALVNLARAADLTKPVPDFAHGIEAFHRFKQEDVQMGGDETVNAQWNSIGSYGVVDAQNEWYNWKLGEERKRTLYAVFILSSLCVSAYNHAPALMNSEIGLDLPCDESLWAADSAESWRSLGGAVIAEQRATSFATALSTLLTASQRSQQRSRRMNQPFDMSVLKFEDLPESDIKPSTFGCLVLINALHNYIWETRQRHMGRQWTTSETEAMHAHVEPALRAWQAAWSSNPEHSLERPNPYGASCLSADCIPFLDLAYVRLFVNLGRSKEAFFRRDFDAMADELARGSEIVQHADHSPSTSSSSGDSVAATSTTASSPGADAANIKAEDASTHQSTNLQQSSSSGQCSKRERHLRKAAFFAVNALSMSDKLGVTFADFSSRELPVQSALCAFDCAQVLAEWVSTVQQRVGRHMGVLGRDNIDYTTVPAIMLLEDEDCKLLEKINEVITSAEMKLADTGSMGTAPLATPNIPGTENCGFGSKILLVHARMFERAAVWPVTREMSQSLRTQASHIIALEIASAPPNSTT</sequence>
<dbReference type="InterPro" id="IPR051059">
    <property type="entry name" value="VerF-like"/>
</dbReference>
<comment type="caution">
    <text evidence="10">The sequence shown here is derived from an EMBL/GenBank/DDBJ whole genome shotgun (WGS) entry which is preliminary data.</text>
</comment>
<feature type="domain" description="C2H2-type" evidence="9">
    <location>
        <begin position="99"/>
        <end position="127"/>
    </location>
</feature>
<comment type="subcellular location">
    <subcellularLocation>
        <location evidence="1">Nucleus</location>
    </subcellularLocation>
</comment>
<protein>
    <recommendedName>
        <fullName evidence="9">C2H2-type domain-containing protein</fullName>
    </recommendedName>
</protein>
<dbReference type="Gene3D" id="3.30.160.60">
    <property type="entry name" value="Classic Zinc Finger"/>
    <property type="match status" value="2"/>
</dbReference>
<dbReference type="CDD" id="cd12148">
    <property type="entry name" value="fungal_TF_MHR"/>
    <property type="match status" value="1"/>
</dbReference>
<keyword evidence="4 7" id="KW-0863">Zinc-finger</keyword>
<dbReference type="GO" id="GO:0000978">
    <property type="term" value="F:RNA polymerase II cis-regulatory region sequence-specific DNA binding"/>
    <property type="evidence" value="ECO:0007669"/>
    <property type="project" value="InterPro"/>
</dbReference>
<keyword evidence="2" id="KW-0479">Metal-binding</keyword>
<feature type="compositionally biased region" description="Polar residues" evidence="8">
    <location>
        <begin position="1"/>
        <end position="38"/>
    </location>
</feature>
<feature type="compositionally biased region" description="Low complexity" evidence="8">
    <location>
        <begin position="456"/>
        <end position="477"/>
    </location>
</feature>
<evidence type="ECO:0000256" key="5">
    <source>
        <dbReference type="ARBA" id="ARBA00022833"/>
    </source>
</evidence>